<name>A0ACB6ZRA2_THEGA</name>
<reference evidence="1" key="1">
    <citation type="submission" date="2019-10" db="EMBL/GenBank/DDBJ databases">
        <authorList>
            <consortium name="DOE Joint Genome Institute"/>
            <person name="Kuo A."/>
            <person name="Miyauchi S."/>
            <person name="Kiss E."/>
            <person name="Drula E."/>
            <person name="Kohler A."/>
            <person name="Sanchez-Garcia M."/>
            <person name="Andreopoulos B."/>
            <person name="Barry K.W."/>
            <person name="Bonito G."/>
            <person name="Buee M."/>
            <person name="Carver A."/>
            <person name="Chen C."/>
            <person name="Cichocki N."/>
            <person name="Clum A."/>
            <person name="Culley D."/>
            <person name="Crous P.W."/>
            <person name="Fauchery L."/>
            <person name="Girlanda M."/>
            <person name="Hayes R."/>
            <person name="Keri Z."/>
            <person name="Labutti K."/>
            <person name="Lipzen A."/>
            <person name="Lombard V."/>
            <person name="Magnuson J."/>
            <person name="Maillard F."/>
            <person name="Morin E."/>
            <person name="Murat C."/>
            <person name="Nolan M."/>
            <person name="Ohm R."/>
            <person name="Pangilinan J."/>
            <person name="Pereira M."/>
            <person name="Perotto S."/>
            <person name="Peter M."/>
            <person name="Riley R."/>
            <person name="Sitrit Y."/>
            <person name="Stielow B."/>
            <person name="Szollosi G."/>
            <person name="Zifcakova L."/>
            <person name="Stursova M."/>
            <person name="Spatafora J.W."/>
            <person name="Tedersoo L."/>
            <person name="Vaario L.-M."/>
            <person name="Yamada A."/>
            <person name="Yan M."/>
            <person name="Wang P."/>
            <person name="Xu J."/>
            <person name="Bruns T."/>
            <person name="Baldrian P."/>
            <person name="Vilgalys R."/>
            <person name="Henrissat B."/>
            <person name="Grigoriev I.V."/>
            <person name="Hibbett D."/>
            <person name="Nagy L.G."/>
            <person name="Martin F.M."/>
        </authorList>
    </citation>
    <scope>NUCLEOTIDE SEQUENCE</scope>
    <source>
        <strain evidence="1">P2</strain>
    </source>
</reference>
<comment type="caution">
    <text evidence="1">The sequence shown here is derived from an EMBL/GenBank/DDBJ whole genome shotgun (WGS) entry which is preliminary data.</text>
</comment>
<dbReference type="Proteomes" id="UP000886501">
    <property type="component" value="Unassembled WGS sequence"/>
</dbReference>
<reference evidence="1" key="2">
    <citation type="journal article" date="2020" name="Nat. Commun.">
        <title>Large-scale genome sequencing of mycorrhizal fungi provides insights into the early evolution of symbiotic traits.</title>
        <authorList>
            <person name="Miyauchi S."/>
            <person name="Kiss E."/>
            <person name="Kuo A."/>
            <person name="Drula E."/>
            <person name="Kohler A."/>
            <person name="Sanchez-Garcia M."/>
            <person name="Morin E."/>
            <person name="Andreopoulos B."/>
            <person name="Barry K.W."/>
            <person name="Bonito G."/>
            <person name="Buee M."/>
            <person name="Carver A."/>
            <person name="Chen C."/>
            <person name="Cichocki N."/>
            <person name="Clum A."/>
            <person name="Culley D."/>
            <person name="Crous P.W."/>
            <person name="Fauchery L."/>
            <person name="Girlanda M."/>
            <person name="Hayes R.D."/>
            <person name="Keri Z."/>
            <person name="LaButti K."/>
            <person name="Lipzen A."/>
            <person name="Lombard V."/>
            <person name="Magnuson J."/>
            <person name="Maillard F."/>
            <person name="Murat C."/>
            <person name="Nolan M."/>
            <person name="Ohm R.A."/>
            <person name="Pangilinan J."/>
            <person name="Pereira M.F."/>
            <person name="Perotto S."/>
            <person name="Peter M."/>
            <person name="Pfister S."/>
            <person name="Riley R."/>
            <person name="Sitrit Y."/>
            <person name="Stielow J.B."/>
            <person name="Szollosi G."/>
            <person name="Zifcakova L."/>
            <person name="Stursova M."/>
            <person name="Spatafora J.W."/>
            <person name="Tedersoo L."/>
            <person name="Vaario L.M."/>
            <person name="Yamada A."/>
            <person name="Yan M."/>
            <person name="Wang P."/>
            <person name="Xu J."/>
            <person name="Bruns T."/>
            <person name="Baldrian P."/>
            <person name="Vilgalys R."/>
            <person name="Dunand C."/>
            <person name="Henrissat B."/>
            <person name="Grigoriev I.V."/>
            <person name="Hibbett D."/>
            <person name="Nagy L.G."/>
            <person name="Martin F.M."/>
        </authorList>
    </citation>
    <scope>NUCLEOTIDE SEQUENCE</scope>
    <source>
        <strain evidence="1">P2</strain>
    </source>
</reference>
<evidence type="ECO:0000313" key="1">
    <source>
        <dbReference type="EMBL" id="KAF9651978.1"/>
    </source>
</evidence>
<gene>
    <name evidence="1" type="ORF">BDM02DRAFT_3153945</name>
</gene>
<evidence type="ECO:0000313" key="2">
    <source>
        <dbReference type="Proteomes" id="UP000886501"/>
    </source>
</evidence>
<protein>
    <submittedName>
        <fullName evidence="1">Mitochondrial carrier</fullName>
    </submittedName>
</protein>
<sequence>MWGLGCGVSLIKKYRNIPLNRESIRSFIAGGAGGVSAVLVGHPFDLTKTRLQTAQPGMYTGAIDVVKKALAKDGPRGLYRGVVPPLLGVTPMFAVSFWAYDTSKLLILAATPDRKDSTLSTSEIAAAGFMSAIPTTLVAAPVERAKVLLQVQGQEKTSTQYKGVFDVLRHLYKEGGIKSVFRGSVATVVRDGPGSAAYFAAYEITKKWLTPADSKDLSLSAIIFAGGTAGVAMWTIAIPPDVIKSRIQSAPTGTYSGFLDCVRKTIATDGVRALWRGLGPAMARAFPANAAAFLGVELVKDTFDKFF</sequence>
<keyword evidence="2" id="KW-1185">Reference proteome</keyword>
<proteinExistence type="predicted"/>
<organism evidence="1 2">
    <name type="scientific">Thelephora ganbajun</name>
    <name type="common">Ganba fungus</name>
    <dbReference type="NCBI Taxonomy" id="370292"/>
    <lineage>
        <taxon>Eukaryota</taxon>
        <taxon>Fungi</taxon>
        <taxon>Dikarya</taxon>
        <taxon>Basidiomycota</taxon>
        <taxon>Agaricomycotina</taxon>
        <taxon>Agaricomycetes</taxon>
        <taxon>Thelephorales</taxon>
        <taxon>Thelephoraceae</taxon>
        <taxon>Thelephora</taxon>
    </lineage>
</organism>
<accession>A0ACB6ZRA2</accession>
<dbReference type="EMBL" id="MU117971">
    <property type="protein sequence ID" value="KAF9651978.1"/>
    <property type="molecule type" value="Genomic_DNA"/>
</dbReference>